<feature type="binding site" evidence="12 13">
    <location>
        <position position="146"/>
    </location>
    <ligand>
        <name>[4Fe-4S] cluster</name>
        <dbReference type="ChEBI" id="CHEBI:49883"/>
        <label>3</label>
    </ligand>
</feature>
<dbReference type="PROSITE" id="PS51379">
    <property type="entry name" value="4FE4S_FER_2"/>
    <property type="match status" value="2"/>
</dbReference>
<feature type="domain" description="4Fe-4S ferredoxin-type" evidence="14">
    <location>
        <begin position="104"/>
        <end position="133"/>
    </location>
</feature>
<keyword evidence="7 12" id="KW-1278">Translocase</keyword>
<keyword evidence="8 12" id="KW-0249">Electron transport</keyword>
<feature type="binding site" evidence="12 13">
    <location>
        <position position="49"/>
    </location>
    <ligand>
        <name>[4Fe-4S] cluster</name>
        <dbReference type="ChEBI" id="CHEBI:49883"/>
        <label>1</label>
    </ligand>
</feature>
<dbReference type="EMBL" id="CP011412">
    <property type="protein sequence ID" value="AKH20316.1"/>
    <property type="molecule type" value="Genomic_DNA"/>
</dbReference>
<dbReference type="EC" id="7.-.-.-" evidence="12"/>
<feature type="binding site" evidence="12 13">
    <location>
        <position position="119"/>
    </location>
    <ligand>
        <name>[4Fe-4S] cluster</name>
        <dbReference type="ChEBI" id="CHEBI:49883"/>
        <label>2</label>
    </ligand>
</feature>
<keyword evidence="4 12" id="KW-0997">Cell inner membrane</keyword>
<dbReference type="InterPro" id="IPR050294">
    <property type="entry name" value="RnfB_subfamily"/>
</dbReference>
<gene>
    <name evidence="12" type="primary">rnfB</name>
    <name evidence="16" type="ORF">AAY24_08100</name>
</gene>
<dbReference type="Gene3D" id="1.10.15.40">
    <property type="entry name" value="Electron transport complex subunit B, putative Fe-S cluster"/>
    <property type="match status" value="1"/>
</dbReference>
<dbReference type="InterPro" id="IPR007202">
    <property type="entry name" value="4Fe-4S_dom"/>
</dbReference>
<dbReference type="OrthoDB" id="9789936at2"/>
<dbReference type="PANTHER" id="PTHR42859">
    <property type="entry name" value="OXIDOREDUCTASE"/>
    <property type="match status" value="1"/>
</dbReference>
<feature type="binding site" evidence="12 13">
    <location>
        <position position="143"/>
    </location>
    <ligand>
        <name>[4Fe-4S] cluster</name>
        <dbReference type="ChEBI" id="CHEBI:49883"/>
        <label>3</label>
    </ligand>
</feature>
<dbReference type="Pfam" id="PF04060">
    <property type="entry name" value="FeS"/>
    <property type="match status" value="1"/>
</dbReference>
<comment type="function">
    <text evidence="12">Part of a membrane-bound complex that couples electron transfer with translocation of ions across the membrane.</text>
</comment>
<accession>A0A0F7JUR1</accession>
<feature type="binding site" evidence="12 13">
    <location>
        <position position="113"/>
    </location>
    <ligand>
        <name>[4Fe-4S] cluster</name>
        <dbReference type="ChEBI" id="CHEBI:49883"/>
        <label>2</label>
    </ligand>
</feature>
<evidence type="ECO:0000256" key="3">
    <source>
        <dbReference type="ARBA" id="ARBA00022485"/>
    </source>
</evidence>
<evidence type="ECO:0000259" key="15">
    <source>
        <dbReference type="PROSITE" id="PS51656"/>
    </source>
</evidence>
<dbReference type="GO" id="GO:0022900">
    <property type="term" value="P:electron transport chain"/>
    <property type="evidence" value="ECO:0007669"/>
    <property type="project" value="UniProtKB-UniRule"/>
</dbReference>
<dbReference type="PATRIC" id="fig|1543721.4.peg.1678"/>
<dbReference type="GO" id="GO:0009055">
    <property type="term" value="F:electron transfer activity"/>
    <property type="evidence" value="ECO:0007669"/>
    <property type="project" value="InterPro"/>
</dbReference>
<comment type="subunit">
    <text evidence="12">The complex is composed of six subunits: RnfA, RnfB, RnfC, RnfD, RnfE and RnfG.</text>
</comment>
<keyword evidence="3 12" id="KW-0004">4Fe-4S</keyword>
<dbReference type="HAMAP" id="MF_00463">
    <property type="entry name" value="RsxB_RnfB"/>
    <property type="match status" value="1"/>
</dbReference>
<proteinExistence type="inferred from homology"/>
<evidence type="ECO:0000256" key="1">
    <source>
        <dbReference type="ARBA" id="ARBA00022448"/>
    </source>
</evidence>
<feature type="binding site" evidence="12 13">
    <location>
        <position position="153"/>
    </location>
    <ligand>
        <name>[4Fe-4S] cluster</name>
        <dbReference type="ChEBI" id="CHEBI:49883"/>
        <label>2</label>
    </ligand>
</feature>
<keyword evidence="11 12" id="KW-0472">Membrane</keyword>
<keyword evidence="17" id="KW-1185">Reference proteome</keyword>
<dbReference type="InterPro" id="IPR016463">
    <property type="entry name" value="RnfB/RsxB_Proteobac"/>
</dbReference>
<dbReference type="InterPro" id="IPR010207">
    <property type="entry name" value="Elect_transpt_cplx_RnfB/RsxB"/>
</dbReference>
<sequence>MLIAIAAIALLALAFGLLLGYAAIRFHVEGDPIVEKIEALLPQTQCGQCGFPGCHAYAEALANDEAEINACPPGGEATMISLADLLGKDPVPLEGAAAEEKPKAVAVIREEECIGCTLCIQACPVDAILGSAKHMHTVIRDECTGCELCVPPCPVECIDMVPIEVNISNWKWPFPGDTRNSATLETAPEN</sequence>
<organism evidence="16 17">
    <name type="scientific">Sedimenticola thiotaurini</name>
    <dbReference type="NCBI Taxonomy" id="1543721"/>
    <lineage>
        <taxon>Bacteria</taxon>
        <taxon>Pseudomonadati</taxon>
        <taxon>Pseudomonadota</taxon>
        <taxon>Gammaproteobacteria</taxon>
        <taxon>Chromatiales</taxon>
        <taxon>Sedimenticolaceae</taxon>
        <taxon>Sedimenticola</taxon>
    </lineage>
</organism>
<dbReference type="KEGG" id="seds:AAY24_08100"/>
<feature type="domain" description="4Fe-4S ferredoxin-type" evidence="14">
    <location>
        <begin position="134"/>
        <end position="163"/>
    </location>
</feature>
<dbReference type="PROSITE" id="PS00198">
    <property type="entry name" value="4FE4S_FER_1"/>
    <property type="match status" value="2"/>
</dbReference>
<feature type="binding site" evidence="12 13">
    <location>
        <position position="46"/>
    </location>
    <ligand>
        <name>[4Fe-4S] cluster</name>
        <dbReference type="ChEBI" id="CHEBI:49883"/>
        <label>1</label>
    </ligand>
</feature>
<dbReference type="PANTHER" id="PTHR42859:SF3">
    <property type="entry name" value="ION-TRANSLOCATING OXIDOREDUCTASE COMPLEX SUBUNIT B"/>
    <property type="match status" value="1"/>
</dbReference>
<dbReference type="SUPFAM" id="SSF54862">
    <property type="entry name" value="4Fe-4S ferredoxins"/>
    <property type="match status" value="1"/>
</dbReference>
<keyword evidence="9 12" id="KW-0408">Iron</keyword>
<evidence type="ECO:0000256" key="5">
    <source>
        <dbReference type="ARBA" id="ARBA00022723"/>
    </source>
</evidence>
<dbReference type="AlphaFoldDB" id="A0A0F7JUR1"/>
<reference evidence="16 17" key="1">
    <citation type="journal article" date="2015" name="Genome Announc.">
        <title>Complete Genome Sequence of Sedimenticola thiotaurini Strain SIP-G1, a Polyphosphate- and Polyhydroxyalkanoate-Accumulating Sulfur-Oxidizing Gammaproteobacterium Isolated from Salt Marsh Sediments.</title>
        <authorList>
            <person name="Flood B.E."/>
            <person name="Jones D.S."/>
            <person name="Bailey J.V."/>
        </authorList>
    </citation>
    <scope>NUCLEOTIDE SEQUENCE [LARGE SCALE GENOMIC DNA]</scope>
    <source>
        <strain evidence="16 17">SIP-G1</strain>
    </source>
</reference>
<evidence type="ECO:0000256" key="9">
    <source>
        <dbReference type="ARBA" id="ARBA00023004"/>
    </source>
</evidence>
<dbReference type="InterPro" id="IPR017900">
    <property type="entry name" value="4Fe4S_Fe_S_CS"/>
</dbReference>
<evidence type="ECO:0000256" key="2">
    <source>
        <dbReference type="ARBA" id="ARBA00022475"/>
    </source>
</evidence>
<evidence type="ECO:0000256" key="6">
    <source>
        <dbReference type="ARBA" id="ARBA00022737"/>
    </source>
</evidence>
<feature type="binding site" evidence="12 13">
    <location>
        <position position="149"/>
    </location>
    <ligand>
        <name>[4Fe-4S] cluster</name>
        <dbReference type="ChEBI" id="CHEBI:49883"/>
        <label>3</label>
    </ligand>
</feature>
<comment type="cofactor">
    <cofactor evidence="12 13">
        <name>[4Fe-4S] cluster</name>
        <dbReference type="ChEBI" id="CHEBI:49883"/>
    </cofactor>
    <text evidence="12 13">Binds 3 [4Fe-4S] clusters.</text>
</comment>
<name>A0A0F7JUR1_9GAMM</name>
<evidence type="ECO:0000256" key="8">
    <source>
        <dbReference type="ARBA" id="ARBA00022982"/>
    </source>
</evidence>
<feature type="binding site" evidence="12 13">
    <location>
        <position position="116"/>
    </location>
    <ligand>
        <name>[4Fe-4S] cluster</name>
        <dbReference type="ChEBI" id="CHEBI:49883"/>
        <label>2</label>
    </ligand>
</feature>
<dbReference type="Gene3D" id="3.30.70.20">
    <property type="match status" value="1"/>
</dbReference>
<comment type="subcellular location">
    <subcellularLocation>
        <location evidence="12">Cell inner membrane</location>
    </subcellularLocation>
</comment>
<evidence type="ECO:0000313" key="17">
    <source>
        <dbReference type="Proteomes" id="UP000034410"/>
    </source>
</evidence>
<evidence type="ECO:0000256" key="11">
    <source>
        <dbReference type="ARBA" id="ARBA00023136"/>
    </source>
</evidence>
<dbReference type="GO" id="GO:0046872">
    <property type="term" value="F:metal ion binding"/>
    <property type="evidence" value="ECO:0007669"/>
    <property type="project" value="UniProtKB-KW"/>
</dbReference>
<dbReference type="NCBIfam" id="TIGR01944">
    <property type="entry name" value="rnfB"/>
    <property type="match status" value="1"/>
</dbReference>
<evidence type="ECO:0000256" key="7">
    <source>
        <dbReference type="ARBA" id="ARBA00022967"/>
    </source>
</evidence>
<dbReference type="RefSeq" id="WP_046859251.1">
    <property type="nucleotide sequence ID" value="NZ_CP011412.1"/>
</dbReference>
<feature type="binding site" evidence="12 13">
    <location>
        <position position="123"/>
    </location>
    <ligand>
        <name>[4Fe-4S] cluster</name>
        <dbReference type="ChEBI" id="CHEBI:49883"/>
        <label>3</label>
    </ligand>
</feature>
<keyword evidence="2 12" id="KW-1003">Cell membrane</keyword>
<evidence type="ECO:0000256" key="13">
    <source>
        <dbReference type="PIRSR" id="PIRSR005784-1"/>
    </source>
</evidence>
<evidence type="ECO:0000256" key="12">
    <source>
        <dbReference type="HAMAP-Rule" id="MF_00463"/>
    </source>
</evidence>
<dbReference type="PIRSF" id="PIRSF005784">
    <property type="entry name" value="Elect_transpt_RnfB"/>
    <property type="match status" value="1"/>
</dbReference>
<feature type="binding site" evidence="12 13">
    <location>
        <position position="54"/>
    </location>
    <ligand>
        <name>[4Fe-4S] cluster</name>
        <dbReference type="ChEBI" id="CHEBI:49883"/>
        <label>1</label>
    </ligand>
</feature>
<dbReference type="Proteomes" id="UP000034410">
    <property type="component" value="Chromosome"/>
</dbReference>
<keyword evidence="5 12" id="KW-0479">Metal-binding</keyword>
<comment type="similarity">
    <text evidence="12">Belongs to the 4Fe4S bacterial-type ferredoxin family. RnfB subfamily.</text>
</comment>
<evidence type="ECO:0000313" key="16">
    <source>
        <dbReference type="EMBL" id="AKH20316.1"/>
    </source>
</evidence>
<dbReference type="GO" id="GO:0051539">
    <property type="term" value="F:4 iron, 4 sulfur cluster binding"/>
    <property type="evidence" value="ECO:0007669"/>
    <property type="project" value="UniProtKB-UniRule"/>
</dbReference>
<keyword evidence="6 12" id="KW-0677">Repeat</keyword>
<evidence type="ECO:0000256" key="4">
    <source>
        <dbReference type="ARBA" id="ARBA00022519"/>
    </source>
</evidence>
<keyword evidence="10 12" id="KW-0411">Iron-sulfur</keyword>
<feature type="region of interest" description="Hydrophobic" evidence="12">
    <location>
        <begin position="1"/>
        <end position="23"/>
    </location>
</feature>
<feature type="domain" description="4Fe-4S" evidence="15">
    <location>
        <begin position="29"/>
        <end position="88"/>
    </location>
</feature>
<dbReference type="Pfam" id="PF14697">
    <property type="entry name" value="Fer4_21"/>
    <property type="match status" value="1"/>
</dbReference>
<feature type="binding site" evidence="12 13">
    <location>
        <position position="71"/>
    </location>
    <ligand>
        <name>[4Fe-4S] cluster</name>
        <dbReference type="ChEBI" id="CHEBI:49883"/>
        <label>1</label>
    </ligand>
</feature>
<dbReference type="NCBIfam" id="NF003475">
    <property type="entry name" value="PRK05113.1"/>
    <property type="match status" value="1"/>
</dbReference>
<dbReference type="PROSITE" id="PS51656">
    <property type="entry name" value="4FE4S"/>
    <property type="match status" value="1"/>
</dbReference>
<dbReference type="GO" id="GO:0005886">
    <property type="term" value="C:plasma membrane"/>
    <property type="evidence" value="ECO:0007669"/>
    <property type="project" value="UniProtKB-SubCell"/>
</dbReference>
<evidence type="ECO:0000256" key="10">
    <source>
        <dbReference type="ARBA" id="ARBA00023014"/>
    </source>
</evidence>
<evidence type="ECO:0000259" key="14">
    <source>
        <dbReference type="PROSITE" id="PS51379"/>
    </source>
</evidence>
<dbReference type="InterPro" id="IPR017896">
    <property type="entry name" value="4Fe4S_Fe-S-bd"/>
</dbReference>
<keyword evidence="1 12" id="KW-0813">Transport</keyword>
<comment type="caution">
    <text evidence="12">Lacks conserved residue(s) required for the propagation of feature annotation.</text>
</comment>
<protein>
    <recommendedName>
        <fullName evidence="12">Ion-translocating oxidoreductase complex subunit B</fullName>
        <ecNumber evidence="12">7.-.-.-</ecNumber>
    </recommendedName>
    <alternativeName>
        <fullName evidence="12">Rnf electron transport complex subunit B</fullName>
    </alternativeName>
</protein>